<protein>
    <submittedName>
        <fullName evidence="2">PorT family protein</fullName>
    </submittedName>
</protein>
<evidence type="ECO:0000313" key="2">
    <source>
        <dbReference type="EMBL" id="NEU70232.1"/>
    </source>
</evidence>
<dbReference type="InterPro" id="IPR025665">
    <property type="entry name" value="Beta-barrel_OMP_2"/>
</dbReference>
<dbReference type="InterPro" id="IPR011250">
    <property type="entry name" value="OMP/PagP_B-barrel"/>
</dbReference>
<proteinExistence type="predicted"/>
<dbReference type="EMBL" id="JAAGNZ010000003">
    <property type="protein sequence ID" value="NEU70232.1"/>
    <property type="molecule type" value="Genomic_DNA"/>
</dbReference>
<evidence type="ECO:0000259" key="1">
    <source>
        <dbReference type="Pfam" id="PF13568"/>
    </source>
</evidence>
<keyword evidence="3" id="KW-1185">Reference proteome</keyword>
<dbReference type="SUPFAM" id="SSF56925">
    <property type="entry name" value="OMPA-like"/>
    <property type="match status" value="1"/>
</dbReference>
<sequence>MKNKITFLSILIISWLLPLGVKAQGRITYALTFSPTWHHRDITIKPSALQNPSNPAVGSHQGYSIGLTTNYAFTAKWSISAGLLFNNSSGSFYLGPAESYSEKFRRFQLPLLVNYIPSTRRLSPYISAGLLLDYAYYVKRMTVQGARPGFVYEENIKLDDLSAIKPYVMLGLGVKYQVMPKLTIIVQPVAAYSVQKVSDHVSSDHEYQLGIQTQIKFSF</sequence>
<feature type="domain" description="Outer membrane protein beta-barrel" evidence="1">
    <location>
        <begin position="54"/>
        <end position="140"/>
    </location>
</feature>
<dbReference type="Gene3D" id="2.40.160.20">
    <property type="match status" value="1"/>
</dbReference>
<dbReference type="RefSeq" id="WP_164043533.1">
    <property type="nucleotide sequence ID" value="NZ_JAAGNZ010000003.1"/>
</dbReference>
<organism evidence="2 3">
    <name type="scientific">Spirosoma agri</name>
    <dbReference type="NCBI Taxonomy" id="1987381"/>
    <lineage>
        <taxon>Bacteria</taxon>
        <taxon>Pseudomonadati</taxon>
        <taxon>Bacteroidota</taxon>
        <taxon>Cytophagia</taxon>
        <taxon>Cytophagales</taxon>
        <taxon>Cytophagaceae</taxon>
        <taxon>Spirosoma</taxon>
    </lineage>
</organism>
<dbReference type="AlphaFoldDB" id="A0A6M0IQK5"/>
<gene>
    <name evidence="2" type="ORF">GK091_25365</name>
</gene>
<reference evidence="2 3" key="1">
    <citation type="submission" date="2020-02" db="EMBL/GenBank/DDBJ databases">
        <title>Draft genome sequence of two Spirosoma agri KCTC 52727 and Spirosoma terrae KCTC 52035.</title>
        <authorList>
            <person name="Rojas J."/>
            <person name="Ambika Manirajan B."/>
            <person name="Ratering S."/>
            <person name="Suarez C."/>
            <person name="Schnell S."/>
        </authorList>
    </citation>
    <scope>NUCLEOTIDE SEQUENCE [LARGE SCALE GENOMIC DNA]</scope>
    <source>
        <strain evidence="2 3">KCTC 52727</strain>
    </source>
</reference>
<dbReference type="Pfam" id="PF13568">
    <property type="entry name" value="OMP_b-brl_2"/>
    <property type="match status" value="1"/>
</dbReference>
<dbReference type="Proteomes" id="UP000477386">
    <property type="component" value="Unassembled WGS sequence"/>
</dbReference>
<evidence type="ECO:0000313" key="3">
    <source>
        <dbReference type="Proteomes" id="UP000477386"/>
    </source>
</evidence>
<comment type="caution">
    <text evidence="2">The sequence shown here is derived from an EMBL/GenBank/DDBJ whole genome shotgun (WGS) entry which is preliminary data.</text>
</comment>
<name>A0A6M0IQK5_9BACT</name>
<accession>A0A6M0IQK5</accession>